<dbReference type="EMBL" id="JACHEW010000034">
    <property type="protein sequence ID" value="MBB6018579.1"/>
    <property type="molecule type" value="Genomic_DNA"/>
</dbReference>
<sequence>MATDLKHVQIRPYAYGEEGVFHWGVLIGQLYRSSVVGLACSPAVRDALIQRGLVRPHHDNPAAPWIVLTLDSPADLALATRLLRVAWQYRTGQRQRAVSSNMEPPLSTQFELHIQGERR</sequence>
<proteinExistence type="predicted"/>
<dbReference type="RefSeq" id="WP_183944846.1">
    <property type="nucleotide sequence ID" value="NZ_JACHEW010000034.1"/>
</dbReference>
<name>A0ABR6NYN0_9DEIO</name>
<dbReference type="InterPro" id="IPR040841">
    <property type="entry name" value="Luciferase_dom"/>
</dbReference>
<organism evidence="2 3">
    <name type="scientific">Deinococcus radiopugnans ATCC 19172</name>
    <dbReference type="NCBI Taxonomy" id="585398"/>
    <lineage>
        <taxon>Bacteria</taxon>
        <taxon>Thermotogati</taxon>
        <taxon>Deinococcota</taxon>
        <taxon>Deinococci</taxon>
        <taxon>Deinococcales</taxon>
        <taxon>Deinococcaceae</taxon>
        <taxon>Deinococcus</taxon>
    </lineage>
</organism>
<accession>A0ABR6NYN0</accession>
<keyword evidence="3" id="KW-1185">Reference proteome</keyword>
<reference evidence="2 3" key="1">
    <citation type="submission" date="2020-08" db="EMBL/GenBank/DDBJ databases">
        <title>Genomic Encyclopedia of Type Strains, Phase IV (KMG-IV): sequencing the most valuable type-strain genomes for metagenomic binning, comparative biology and taxonomic classification.</title>
        <authorList>
            <person name="Goeker M."/>
        </authorList>
    </citation>
    <scope>NUCLEOTIDE SEQUENCE [LARGE SCALE GENOMIC DNA]</scope>
    <source>
        <strain evidence="2 3">DSM 12027</strain>
    </source>
</reference>
<feature type="domain" description="Luciferase" evidence="1">
    <location>
        <begin position="38"/>
        <end position="86"/>
    </location>
</feature>
<comment type="caution">
    <text evidence="2">The sequence shown here is derived from an EMBL/GenBank/DDBJ whole genome shotgun (WGS) entry which is preliminary data.</text>
</comment>
<evidence type="ECO:0000313" key="2">
    <source>
        <dbReference type="EMBL" id="MBB6018579.1"/>
    </source>
</evidence>
<evidence type="ECO:0000259" key="1">
    <source>
        <dbReference type="Pfam" id="PF17648"/>
    </source>
</evidence>
<evidence type="ECO:0000313" key="3">
    <source>
        <dbReference type="Proteomes" id="UP000629870"/>
    </source>
</evidence>
<protein>
    <recommendedName>
        <fullName evidence="1">Luciferase domain-containing protein</fullName>
    </recommendedName>
</protein>
<dbReference type="Proteomes" id="UP000629870">
    <property type="component" value="Unassembled WGS sequence"/>
</dbReference>
<dbReference type="Pfam" id="PF17648">
    <property type="entry name" value="Luciferase"/>
    <property type="match status" value="1"/>
</dbReference>
<gene>
    <name evidence="2" type="ORF">HNQ04_003860</name>
</gene>